<dbReference type="Pfam" id="PF00196">
    <property type="entry name" value="GerE"/>
    <property type="match status" value="1"/>
</dbReference>
<keyword evidence="3" id="KW-0804">Transcription</keyword>
<dbReference type="CDD" id="cd06170">
    <property type="entry name" value="LuxR_C_like"/>
    <property type="match status" value="1"/>
</dbReference>
<dbReference type="PATRIC" id="fig|1217656.3.peg.3054"/>
<dbReference type="InterPro" id="IPR016032">
    <property type="entry name" value="Sig_transdc_resp-reg_C-effctor"/>
</dbReference>
<dbReference type="PRINTS" id="PR00038">
    <property type="entry name" value="HTHLUXR"/>
</dbReference>
<dbReference type="PANTHER" id="PTHR44688:SF16">
    <property type="entry name" value="DNA-BINDING TRANSCRIPTIONAL ACTIVATOR DEVR_DOSR"/>
    <property type="match status" value="1"/>
</dbReference>
<keyword evidence="2" id="KW-0238">DNA-binding</keyword>
<evidence type="ECO:0000256" key="2">
    <source>
        <dbReference type="ARBA" id="ARBA00023125"/>
    </source>
</evidence>
<dbReference type="Proteomes" id="UP000013148">
    <property type="component" value="Unassembled WGS sequence"/>
</dbReference>
<sequence length="886" mass="104391">MDNLFSNTRLNNNILMTKFIPPISIKPQIKRTHLFNHLNKNTKVKLISVMAPAGFGKTAFLSQIYIHQKKYRKVIWMTLDNADNDFNHFIQHLSYIWFKTTNQAFNSNFLENITQYSEPFSIFLDEAEHIYDESTLNFLQQIIDYLPLHSQIIISSRQLLPLKIASLRIHCQLLEITQEALSFSADEINKLVLNNYGFQLHPNEINLLLKKTEGWIIAIQQFGLTLTSRHSLRTQIQKFSIHHSELNHFLSEEILNQLPNNLQDFLLNCSVYSQFSVADCDWLLKINNSAYLLKQLEQKNLFLIPMDQQHEKYRFHGLFLSYLRNQFQSLYPIKFKSLHLRAAERLLYLNQPIEAIEHYLLANAFGKCIEILTLHSQKLLEKGRIRFLLRCLDQIPAHIFENLQHLQTAYTLALILNRRYAEAKYVIDKMKRQKLLSYIETKILDCLWLTMTDHIEESFAICKIIYNDLNTYDSLLNHVFILIYSHYLIANNKIDYARKIIHKVINNSRYNRNTFIQTIYEYNEACIELQHGHLNQAYIRLYTNYNCSWRDHQNDVAGGQAMIGVPLAEILYERNQLEESLSLVKNCLAYARQNGHIDSLISAYTLSAKIEYSLHHDKTAALCCLKELEYIGADFNFMRVKASALLEQARIHWLNKDYYLARNILNEIIAWDIWHTLDNFYMPAQYLDTPQMLIWRIDISHSDGKKHERKIQDLIKHTKNLLHERRAIKLKMILSTLYFSENNQKQAFDCFRSILLDIGNEKYLRSFLDEGPIMHKLIYAFYENYRESFHLDSNTRKILEILISLFDYSTIKETPPNRKNVFYEALSKRELEILSHAAEGLRNQEIADKIFLAVTTVKAHLRRIHSKLDAHSRTEAVAIARKNGWL</sequence>
<reference evidence="5 6" key="1">
    <citation type="submission" date="2013-02" db="EMBL/GenBank/DDBJ databases">
        <title>The Genome Sequence of Acinetobacter guillouiae NIPH 991.</title>
        <authorList>
            <consortium name="The Broad Institute Genome Sequencing Platform"/>
            <consortium name="The Broad Institute Genome Sequencing Center for Infectious Disease"/>
            <person name="Cerqueira G."/>
            <person name="Feldgarden M."/>
            <person name="Courvalin P."/>
            <person name="Perichon B."/>
            <person name="Grillot-Courvalin C."/>
            <person name="Clermont D."/>
            <person name="Rocha E."/>
            <person name="Yoon E.-J."/>
            <person name="Nemec A."/>
            <person name="Walker B."/>
            <person name="Young S.K."/>
            <person name="Zeng Q."/>
            <person name="Gargeya S."/>
            <person name="Fitzgerald M."/>
            <person name="Haas B."/>
            <person name="Abouelleil A."/>
            <person name="Alvarado L."/>
            <person name="Arachchi H.M."/>
            <person name="Berlin A.M."/>
            <person name="Chapman S.B."/>
            <person name="Dewar J."/>
            <person name="Goldberg J."/>
            <person name="Griggs A."/>
            <person name="Gujja S."/>
            <person name="Hansen M."/>
            <person name="Howarth C."/>
            <person name="Imamovic A."/>
            <person name="Larimer J."/>
            <person name="McCowan C."/>
            <person name="Murphy C."/>
            <person name="Neiman D."/>
            <person name="Pearson M."/>
            <person name="Priest M."/>
            <person name="Roberts A."/>
            <person name="Saif S."/>
            <person name="Shea T."/>
            <person name="Sisk P."/>
            <person name="Sykes S."/>
            <person name="Wortman J."/>
            <person name="Nusbaum C."/>
            <person name="Birren B."/>
        </authorList>
    </citation>
    <scope>NUCLEOTIDE SEQUENCE [LARGE SCALE GENOMIC DNA]</scope>
    <source>
        <strain evidence="5 6">NIPH 991</strain>
    </source>
</reference>
<accession>N8Y4B9</accession>
<dbReference type="AlphaFoldDB" id="N8Y4B9"/>
<dbReference type="RefSeq" id="WP_004821520.1">
    <property type="nucleotide sequence ID" value="NZ_KB849456.1"/>
</dbReference>
<comment type="caution">
    <text evidence="5">The sequence shown here is derived from an EMBL/GenBank/DDBJ whole genome shotgun (WGS) entry which is preliminary data.</text>
</comment>
<keyword evidence="1" id="KW-0805">Transcription regulation</keyword>
<evidence type="ECO:0000256" key="3">
    <source>
        <dbReference type="ARBA" id="ARBA00023163"/>
    </source>
</evidence>
<dbReference type="Pfam" id="PF25873">
    <property type="entry name" value="WHD_MalT"/>
    <property type="match status" value="1"/>
</dbReference>
<dbReference type="PANTHER" id="PTHR44688">
    <property type="entry name" value="DNA-BINDING TRANSCRIPTIONAL ACTIVATOR DEVR_DOSR"/>
    <property type="match status" value="1"/>
</dbReference>
<protein>
    <recommendedName>
        <fullName evidence="4">HTH luxR-type domain-containing protein</fullName>
    </recommendedName>
</protein>
<evidence type="ECO:0000259" key="4">
    <source>
        <dbReference type="PROSITE" id="PS50043"/>
    </source>
</evidence>
<keyword evidence="6" id="KW-1185">Reference proteome</keyword>
<dbReference type="InterPro" id="IPR027417">
    <property type="entry name" value="P-loop_NTPase"/>
</dbReference>
<organism evidence="5 6">
    <name type="scientific">Acinetobacter guillouiae NIPH 991</name>
    <dbReference type="NCBI Taxonomy" id="1217656"/>
    <lineage>
        <taxon>Bacteria</taxon>
        <taxon>Pseudomonadati</taxon>
        <taxon>Pseudomonadota</taxon>
        <taxon>Gammaproteobacteria</taxon>
        <taxon>Moraxellales</taxon>
        <taxon>Moraxellaceae</taxon>
        <taxon>Acinetobacter</taxon>
    </lineage>
</organism>
<dbReference type="Gene3D" id="1.25.40.10">
    <property type="entry name" value="Tetratricopeptide repeat domain"/>
    <property type="match status" value="1"/>
</dbReference>
<dbReference type="InterPro" id="IPR036388">
    <property type="entry name" value="WH-like_DNA-bd_sf"/>
</dbReference>
<dbReference type="SMART" id="SM00421">
    <property type="entry name" value="HTH_LUXR"/>
    <property type="match status" value="1"/>
</dbReference>
<proteinExistence type="predicted"/>
<dbReference type="SUPFAM" id="SSF52540">
    <property type="entry name" value="P-loop containing nucleoside triphosphate hydrolases"/>
    <property type="match status" value="1"/>
</dbReference>
<dbReference type="InterPro" id="IPR011990">
    <property type="entry name" value="TPR-like_helical_dom_sf"/>
</dbReference>
<evidence type="ECO:0000313" key="5">
    <source>
        <dbReference type="EMBL" id="ENV16174.1"/>
    </source>
</evidence>
<dbReference type="HOGENOM" id="CLU_006325_2_0_6"/>
<gene>
    <name evidence="5" type="ORF">F964_03109</name>
</gene>
<dbReference type="GO" id="GO:0003677">
    <property type="term" value="F:DNA binding"/>
    <property type="evidence" value="ECO:0007669"/>
    <property type="project" value="UniProtKB-KW"/>
</dbReference>
<dbReference type="PROSITE" id="PS50043">
    <property type="entry name" value="HTH_LUXR_2"/>
    <property type="match status" value="1"/>
</dbReference>
<dbReference type="EMBL" id="APPJ01000012">
    <property type="protein sequence ID" value="ENV16174.1"/>
    <property type="molecule type" value="Genomic_DNA"/>
</dbReference>
<evidence type="ECO:0000256" key="1">
    <source>
        <dbReference type="ARBA" id="ARBA00023015"/>
    </source>
</evidence>
<feature type="domain" description="HTH luxR-type" evidence="4">
    <location>
        <begin position="819"/>
        <end position="884"/>
    </location>
</feature>
<dbReference type="SUPFAM" id="SSF46894">
    <property type="entry name" value="C-terminal effector domain of the bipartite response regulators"/>
    <property type="match status" value="1"/>
</dbReference>
<dbReference type="Pfam" id="PF17874">
    <property type="entry name" value="TPR_MalT"/>
    <property type="match status" value="1"/>
</dbReference>
<dbReference type="GO" id="GO:0006355">
    <property type="term" value="P:regulation of DNA-templated transcription"/>
    <property type="evidence" value="ECO:0007669"/>
    <property type="project" value="InterPro"/>
</dbReference>
<name>N8Y4B9_ACIGI</name>
<dbReference type="eggNOG" id="COG2909">
    <property type="taxonomic scope" value="Bacteria"/>
</dbReference>
<dbReference type="Gene3D" id="3.40.50.300">
    <property type="entry name" value="P-loop containing nucleotide triphosphate hydrolases"/>
    <property type="match status" value="1"/>
</dbReference>
<dbReference type="PROSITE" id="PS00622">
    <property type="entry name" value="HTH_LUXR_1"/>
    <property type="match status" value="1"/>
</dbReference>
<dbReference type="InterPro" id="IPR000792">
    <property type="entry name" value="Tscrpt_reg_LuxR_C"/>
</dbReference>
<dbReference type="Gene3D" id="1.10.10.10">
    <property type="entry name" value="Winged helix-like DNA-binding domain superfamily/Winged helix DNA-binding domain"/>
    <property type="match status" value="1"/>
</dbReference>
<dbReference type="InterPro" id="IPR059106">
    <property type="entry name" value="WHD_MalT"/>
</dbReference>
<dbReference type="InterPro" id="IPR041617">
    <property type="entry name" value="TPR_MalT"/>
</dbReference>
<evidence type="ECO:0000313" key="6">
    <source>
        <dbReference type="Proteomes" id="UP000013148"/>
    </source>
</evidence>